<evidence type="ECO:0000256" key="1">
    <source>
        <dbReference type="SAM" id="SignalP"/>
    </source>
</evidence>
<feature type="signal peptide" evidence="1">
    <location>
        <begin position="1"/>
        <end position="23"/>
    </location>
</feature>
<dbReference type="Proteomes" id="UP000014984">
    <property type="component" value="Chromosome"/>
</dbReference>
<keyword evidence="3" id="KW-1185">Reference proteome</keyword>
<dbReference type="EMBL" id="CP005074">
    <property type="protein sequence ID" value="AGR41184.1"/>
    <property type="molecule type" value="Genomic_DNA"/>
</dbReference>
<reference evidence="2 3" key="1">
    <citation type="journal article" date="2013" name="Genome Biol. Evol.">
        <title>Comparison of metabolic capacities and inference of gene content evolution in mosquito-associated Spiroplasma diminutum and S. taiwanense.</title>
        <authorList>
            <person name="Lo W.S."/>
            <person name="Ku C."/>
            <person name="Chen L.L."/>
            <person name="Chang T.H."/>
            <person name="Kuo C.H."/>
        </authorList>
    </citation>
    <scope>NUCLEOTIDE SEQUENCE [LARGE SCALE GENOMIC DNA]</scope>
    <source>
        <strain evidence="2">CT-1</strain>
    </source>
</reference>
<evidence type="ECO:0000313" key="2">
    <source>
        <dbReference type="EMBL" id="AGR41184.1"/>
    </source>
</evidence>
<evidence type="ECO:0000313" key="3">
    <source>
        <dbReference type="Proteomes" id="UP000014984"/>
    </source>
</evidence>
<proteinExistence type="predicted"/>
<dbReference type="HOGENOM" id="CLU_365195_0_0_14"/>
<dbReference type="KEGG" id="stai:STAIW_v1c05620"/>
<evidence type="ECO:0008006" key="4">
    <source>
        <dbReference type="Google" id="ProtNLM"/>
    </source>
</evidence>
<organism evidence="2 3">
    <name type="scientific">Spiroplasma taiwanense CT-1</name>
    <dbReference type="NCBI Taxonomy" id="1276220"/>
    <lineage>
        <taxon>Bacteria</taxon>
        <taxon>Bacillati</taxon>
        <taxon>Mycoplasmatota</taxon>
        <taxon>Mollicutes</taxon>
        <taxon>Entomoplasmatales</taxon>
        <taxon>Spiroplasmataceae</taxon>
        <taxon>Spiroplasma</taxon>
    </lineage>
</organism>
<keyword evidence="1" id="KW-0732">Signal</keyword>
<protein>
    <recommendedName>
        <fullName evidence="4">MOLPALP family lipoprotein</fullName>
    </recommendedName>
</protein>
<accession>S5LTZ5</accession>
<dbReference type="OrthoDB" id="387742at2"/>
<name>S5LTZ5_9MOLU</name>
<dbReference type="RefSeq" id="WP_020834323.1">
    <property type="nucleotide sequence ID" value="NC_021846.1"/>
</dbReference>
<sequence length="764" mass="84214">MKKLIISLASVTLTVGSSASVLAYAVNANNIKISELNAKQKEISLTLEQVAKSLSLNSSQNGGYQFDYLFNIVAKNQQIKWLNSSITLDESSNLTKNNRFYELYNKNFNSNLFSNDFVFENTDSKKTFSLKSGIAPQEAPLGSLVSTLSSLLPMVTQFIANKDILGMVSYLLQTFISVNPEIISEFSLLKFAKAILSDEKIESLSNAFDKDKYADFSVQEALNSSIIGLVNGLGKITNTKSEFENSTVQKTKDNFGAAMKELEVISSSLLTKITTLNFDLVESFDAIIEVVNFGRVLMVYLNGYINEVNSGSLKDADLQNKTISFDQLTTLRNKKFSDYSNSLDIKEFLKYMQTMLANDSGNGLKNLIALLFVEKPKEDYISSQLQISDTVSKFDVLGAVLGSEGIGSIVEPALDLVGSLKNFIASNSKTDYSQNYGLSSLFKATLNGIADVKSILSSLPEDFKQYLDVIDTLLGLSNAKIGTILTNILAMMSSDISIMSKNVKLFTDLHASWGLIEFAVGSLFPEYKEIITTLGKIIKFNFNEILAPTNADGKEQDSFKNLWSGKADFSGILELLGMNVVTGGKPFNLKSVFTLPITNIFSSGLLGLNSDKAISTMLDEIIESMGDKKLSINFDNAKGLVLNLKGIIDVGLNDPTKLMEKLGLNSDKTIKENSALDYLSKIFADLDGIGAIAEQLKAAADFFEKQQAQIKLDVQNKFKEISESKITIDVIDNYNYTYLIGVDKFEFTIKEEANKFVIWKIVIK</sequence>
<dbReference type="NCBIfam" id="TIGR04547">
    <property type="entry name" value="Mollicu_LP"/>
    <property type="match status" value="1"/>
</dbReference>
<dbReference type="PATRIC" id="fig|1276220.3.peg.573"/>
<gene>
    <name evidence="2" type="ORF">STAIW_v1c05620</name>
</gene>
<dbReference type="InterPro" id="IPR030893">
    <property type="entry name" value="Mollicu_LP"/>
</dbReference>
<feature type="chain" id="PRO_5004529806" description="MOLPALP family lipoprotein" evidence="1">
    <location>
        <begin position="24"/>
        <end position="764"/>
    </location>
</feature>
<dbReference type="STRING" id="1276220.STAIW_v1c05620"/>
<dbReference type="AlphaFoldDB" id="S5LTZ5"/>